<name>A0ABU7ERS1_9TELE</name>
<sequence>MWKKVLKVDETKTNLYMRTTVCERREQAETGCPESDCQHRFNQDGDAAESAEREYPMSNSKPASPRLSFLRLLSPASPIT</sequence>
<feature type="region of interest" description="Disordered" evidence="1">
    <location>
        <begin position="28"/>
        <end position="66"/>
    </location>
</feature>
<comment type="caution">
    <text evidence="2">The sequence shown here is derived from an EMBL/GenBank/DDBJ whole genome shotgun (WGS) entry which is preliminary data.</text>
</comment>
<dbReference type="EMBL" id="JAHUTJ010065869">
    <property type="protein sequence ID" value="MED6289717.1"/>
    <property type="molecule type" value="Genomic_DNA"/>
</dbReference>
<dbReference type="Proteomes" id="UP001352852">
    <property type="component" value="Unassembled WGS sequence"/>
</dbReference>
<protein>
    <submittedName>
        <fullName evidence="2">Uncharacterized protein</fullName>
    </submittedName>
</protein>
<evidence type="ECO:0000313" key="2">
    <source>
        <dbReference type="EMBL" id="MED6289717.1"/>
    </source>
</evidence>
<reference evidence="2 3" key="1">
    <citation type="submission" date="2021-06" db="EMBL/GenBank/DDBJ databases">
        <authorList>
            <person name="Palmer J.M."/>
        </authorList>
    </citation>
    <scope>NUCLEOTIDE SEQUENCE [LARGE SCALE GENOMIC DNA]</scope>
    <source>
        <strain evidence="2 3">CL_MEX2019</strain>
        <tissue evidence="2">Muscle</tissue>
    </source>
</reference>
<organism evidence="2 3">
    <name type="scientific">Characodon lateralis</name>
    <dbReference type="NCBI Taxonomy" id="208331"/>
    <lineage>
        <taxon>Eukaryota</taxon>
        <taxon>Metazoa</taxon>
        <taxon>Chordata</taxon>
        <taxon>Craniata</taxon>
        <taxon>Vertebrata</taxon>
        <taxon>Euteleostomi</taxon>
        <taxon>Actinopterygii</taxon>
        <taxon>Neopterygii</taxon>
        <taxon>Teleostei</taxon>
        <taxon>Neoteleostei</taxon>
        <taxon>Acanthomorphata</taxon>
        <taxon>Ovalentaria</taxon>
        <taxon>Atherinomorphae</taxon>
        <taxon>Cyprinodontiformes</taxon>
        <taxon>Goodeidae</taxon>
        <taxon>Characodon</taxon>
    </lineage>
</organism>
<keyword evidence="3" id="KW-1185">Reference proteome</keyword>
<accession>A0ABU7ERS1</accession>
<evidence type="ECO:0000256" key="1">
    <source>
        <dbReference type="SAM" id="MobiDB-lite"/>
    </source>
</evidence>
<evidence type="ECO:0000313" key="3">
    <source>
        <dbReference type="Proteomes" id="UP001352852"/>
    </source>
</evidence>
<proteinExistence type="predicted"/>
<gene>
    <name evidence="2" type="ORF">CHARACLAT_005824</name>
</gene>